<keyword evidence="3" id="KW-0969">Cilium</keyword>
<feature type="domain" description="Flagellar hook-length control protein-like C-terminal" evidence="2">
    <location>
        <begin position="386"/>
        <end position="474"/>
    </location>
</feature>
<evidence type="ECO:0000256" key="1">
    <source>
        <dbReference type="SAM" id="MobiDB-lite"/>
    </source>
</evidence>
<dbReference type="EMBL" id="BMYS01000021">
    <property type="protein sequence ID" value="GGW93989.1"/>
    <property type="molecule type" value="Genomic_DNA"/>
</dbReference>
<accession>A0A918N0M3</accession>
<evidence type="ECO:0000313" key="4">
    <source>
        <dbReference type="Proteomes" id="UP000608345"/>
    </source>
</evidence>
<dbReference type="Proteomes" id="UP000608345">
    <property type="component" value="Unassembled WGS sequence"/>
</dbReference>
<reference evidence="3" key="2">
    <citation type="submission" date="2020-09" db="EMBL/GenBank/DDBJ databases">
        <authorList>
            <person name="Sun Q."/>
            <person name="Kim S."/>
        </authorList>
    </citation>
    <scope>NUCLEOTIDE SEQUENCE</scope>
    <source>
        <strain evidence="3">KCTC 23732</strain>
    </source>
</reference>
<evidence type="ECO:0000259" key="2">
    <source>
        <dbReference type="Pfam" id="PF02120"/>
    </source>
</evidence>
<dbReference type="RefSeq" id="WP_189385836.1">
    <property type="nucleotide sequence ID" value="NZ_BAABFY010000016.1"/>
</dbReference>
<feature type="region of interest" description="Disordered" evidence="1">
    <location>
        <begin position="82"/>
        <end position="119"/>
    </location>
</feature>
<dbReference type="Pfam" id="PF02120">
    <property type="entry name" value="Flg_hook"/>
    <property type="match status" value="1"/>
</dbReference>
<feature type="region of interest" description="Disordered" evidence="1">
    <location>
        <begin position="365"/>
        <end position="394"/>
    </location>
</feature>
<evidence type="ECO:0000313" key="3">
    <source>
        <dbReference type="EMBL" id="GGW93989.1"/>
    </source>
</evidence>
<organism evidence="3 4">
    <name type="scientific">Advenella faeciporci</name>
    <dbReference type="NCBI Taxonomy" id="797535"/>
    <lineage>
        <taxon>Bacteria</taxon>
        <taxon>Pseudomonadati</taxon>
        <taxon>Pseudomonadota</taxon>
        <taxon>Betaproteobacteria</taxon>
        <taxon>Burkholderiales</taxon>
        <taxon>Alcaligenaceae</taxon>
    </lineage>
</organism>
<comment type="caution">
    <text evidence="3">The sequence shown here is derived from an EMBL/GenBank/DDBJ whole genome shotgun (WGS) entry which is preliminary data.</text>
</comment>
<dbReference type="InterPro" id="IPR038610">
    <property type="entry name" value="FliK-like_C_sf"/>
</dbReference>
<gene>
    <name evidence="3" type="ORF">GCM10011450_24980</name>
</gene>
<dbReference type="InterPro" id="IPR021136">
    <property type="entry name" value="Flagellar_hook_control-like_C"/>
</dbReference>
<dbReference type="Gene3D" id="3.30.750.140">
    <property type="match status" value="1"/>
</dbReference>
<name>A0A918N0M3_9BURK</name>
<keyword evidence="3" id="KW-0282">Flagellum</keyword>
<keyword evidence="3" id="KW-0966">Cell projection</keyword>
<proteinExistence type="predicted"/>
<sequence>MSSSSLSTLLVQRLETALGVTLSAQGQLQSARSRQSVLPTGSAARPEALENATKAHLQTGNFQAVAQSVQATLGHRTALQGAPVGNTGSMGSQQAIGQAGSNTAEATARNPVESTSTRWSSAARSVVALLGQMPEQAAPLSNPNHAPIIPKNPKELLSFLSRPAEQAASSGGSALGSGAGLQAGSGSLPGSASAQVMGGSLPGGAGTQAAGGSFLGTAASQAAGAGTPLKEEALRALGSSLFASIIRETLSREIARPGLSYEATLWHILRSNGNLQELANHPKALLLKKQQAEQQISRQISILSALTQAKAEATPAPPPLSGPLASLVQQQLEMHHQQRIVWQGEAWQGAAMTWEIQKDNPQAFAAQQPANQPEEEQNKAGNEAARQEQGEANTPWSTTLTLSLPLLGKIRVMVQIIDNHVQAQYQVIDNPKLKDNQSTASLLLQRMPEFTNRLQALGLQTHSFEVFTDPGHSQSDSQQKENS</sequence>
<feature type="compositionally biased region" description="Polar residues" evidence="1">
    <location>
        <begin position="86"/>
        <end position="105"/>
    </location>
</feature>
<keyword evidence="4" id="KW-1185">Reference proteome</keyword>
<protein>
    <submittedName>
        <fullName evidence="3">Flagellar hook-length control protein FliK</fullName>
    </submittedName>
</protein>
<dbReference type="AlphaFoldDB" id="A0A918N0M3"/>
<reference evidence="3" key="1">
    <citation type="journal article" date="2014" name="Int. J. Syst. Evol. Microbiol.">
        <title>Complete genome sequence of Corynebacterium casei LMG S-19264T (=DSM 44701T), isolated from a smear-ripened cheese.</title>
        <authorList>
            <consortium name="US DOE Joint Genome Institute (JGI-PGF)"/>
            <person name="Walter F."/>
            <person name="Albersmeier A."/>
            <person name="Kalinowski J."/>
            <person name="Ruckert C."/>
        </authorList>
    </citation>
    <scope>NUCLEOTIDE SEQUENCE</scope>
    <source>
        <strain evidence="3">KCTC 23732</strain>
    </source>
</reference>